<evidence type="ECO:0000313" key="13">
    <source>
        <dbReference type="Proteomes" id="UP001209540"/>
    </source>
</evidence>
<comment type="subcellular location">
    <subcellularLocation>
        <location evidence="2 10">Nucleus</location>
    </subcellularLocation>
</comment>
<dbReference type="PANTHER" id="PTHR20934">
    <property type="entry name" value="TRANSCRIPTION ELONGATION FACTOR 1 HOMOLOG"/>
    <property type="match status" value="1"/>
</dbReference>
<evidence type="ECO:0000256" key="4">
    <source>
        <dbReference type="ARBA" id="ARBA00022723"/>
    </source>
</evidence>
<keyword evidence="6 10" id="KW-0862">Zinc</keyword>
<dbReference type="EMBL" id="JAIXMP010000004">
    <property type="protein sequence ID" value="KAI9274507.1"/>
    <property type="molecule type" value="Genomic_DNA"/>
</dbReference>
<dbReference type="InterPro" id="IPR038567">
    <property type="entry name" value="T_Elf1_sf"/>
</dbReference>
<evidence type="ECO:0000256" key="5">
    <source>
        <dbReference type="ARBA" id="ARBA00022771"/>
    </source>
</evidence>
<comment type="similarity">
    <text evidence="3 10">Belongs to the ELOF1 family.</text>
</comment>
<reference evidence="12" key="1">
    <citation type="journal article" date="2022" name="IScience">
        <title>Evolution of zygomycete secretomes and the origins of terrestrial fungal ecologies.</title>
        <authorList>
            <person name="Chang Y."/>
            <person name="Wang Y."/>
            <person name="Mondo S."/>
            <person name="Ahrendt S."/>
            <person name="Andreopoulos W."/>
            <person name="Barry K."/>
            <person name="Beard J."/>
            <person name="Benny G.L."/>
            <person name="Blankenship S."/>
            <person name="Bonito G."/>
            <person name="Cuomo C."/>
            <person name="Desiro A."/>
            <person name="Gervers K.A."/>
            <person name="Hundley H."/>
            <person name="Kuo A."/>
            <person name="LaButti K."/>
            <person name="Lang B.F."/>
            <person name="Lipzen A."/>
            <person name="O'Donnell K."/>
            <person name="Pangilinan J."/>
            <person name="Reynolds N."/>
            <person name="Sandor L."/>
            <person name="Smith M.E."/>
            <person name="Tsang A."/>
            <person name="Grigoriev I.V."/>
            <person name="Stajich J.E."/>
            <person name="Spatafora J.W."/>
        </authorList>
    </citation>
    <scope>NUCLEOTIDE SEQUENCE</scope>
    <source>
        <strain evidence="12">RSA 2281</strain>
    </source>
</reference>
<evidence type="ECO:0000256" key="9">
    <source>
        <dbReference type="ARBA" id="ARBA00023242"/>
    </source>
</evidence>
<dbReference type="GO" id="GO:0000993">
    <property type="term" value="F:RNA polymerase II complex binding"/>
    <property type="evidence" value="ECO:0007669"/>
    <property type="project" value="TreeGrafter"/>
</dbReference>
<comment type="function">
    <text evidence="1 10">Transcription elongation factor implicated in the maintenance of proper chromatin structure in actively transcribed regions.</text>
</comment>
<dbReference type="Gene3D" id="2.20.25.190">
    <property type="match status" value="1"/>
</dbReference>
<dbReference type="SUPFAM" id="SSF57783">
    <property type="entry name" value="Zinc beta-ribbon"/>
    <property type="match status" value="1"/>
</dbReference>
<evidence type="ECO:0000256" key="8">
    <source>
        <dbReference type="ARBA" id="ARBA00023163"/>
    </source>
</evidence>
<organism evidence="12 13">
    <name type="scientific">Phascolomyces articulosus</name>
    <dbReference type="NCBI Taxonomy" id="60185"/>
    <lineage>
        <taxon>Eukaryota</taxon>
        <taxon>Fungi</taxon>
        <taxon>Fungi incertae sedis</taxon>
        <taxon>Mucoromycota</taxon>
        <taxon>Mucoromycotina</taxon>
        <taxon>Mucoromycetes</taxon>
        <taxon>Mucorales</taxon>
        <taxon>Lichtheimiaceae</taxon>
        <taxon>Phascolomyces</taxon>
    </lineage>
</organism>
<feature type="compositionally biased region" description="Basic and acidic residues" evidence="11">
    <location>
        <begin position="83"/>
        <end position="98"/>
    </location>
</feature>
<evidence type="ECO:0000256" key="6">
    <source>
        <dbReference type="ARBA" id="ARBA00022833"/>
    </source>
</evidence>
<evidence type="ECO:0000313" key="12">
    <source>
        <dbReference type="EMBL" id="KAI9274507.1"/>
    </source>
</evidence>
<keyword evidence="5 10" id="KW-0863">Zinc-finger</keyword>
<evidence type="ECO:0000256" key="10">
    <source>
        <dbReference type="RuleBase" id="RU364033"/>
    </source>
</evidence>
<evidence type="ECO:0000256" key="1">
    <source>
        <dbReference type="ARBA" id="ARBA00003357"/>
    </source>
</evidence>
<dbReference type="InterPro" id="IPR007808">
    <property type="entry name" value="Elf1"/>
</dbReference>
<sequence length="141" mass="16420">MGKRKVKRKPVKKLKSKLDTQFNCLFCNHENSIEVKIDRPNKVGHLSCKICDVNWQCSITYLDEAVDVYSAWVDACEDVNKGRREQKLRDRDRQRDLDRDTDDEPRRRAPPPPAAAQSSRSSFANDGLDPYDEEDEDDEDY</sequence>
<evidence type="ECO:0000256" key="7">
    <source>
        <dbReference type="ARBA" id="ARBA00023015"/>
    </source>
</evidence>
<dbReference type="GO" id="GO:0008270">
    <property type="term" value="F:zinc ion binding"/>
    <property type="evidence" value="ECO:0007669"/>
    <property type="project" value="UniProtKB-KW"/>
</dbReference>
<gene>
    <name evidence="12" type="ORF">BDA99DRAFT_497724</name>
</gene>
<keyword evidence="4 10" id="KW-0479">Metal-binding</keyword>
<keyword evidence="8 10" id="KW-0804">Transcription</keyword>
<dbReference type="FunFam" id="2.20.25.190:FF:000001">
    <property type="entry name" value="Transcription elongation factor 1 homolog"/>
    <property type="match status" value="1"/>
</dbReference>
<evidence type="ECO:0000256" key="11">
    <source>
        <dbReference type="SAM" id="MobiDB-lite"/>
    </source>
</evidence>
<dbReference type="PANTHER" id="PTHR20934:SF0">
    <property type="entry name" value="TRANSCRIPTION ELONGATION FACTOR 1 HOMOLOG"/>
    <property type="match status" value="1"/>
</dbReference>
<keyword evidence="13" id="KW-1185">Reference proteome</keyword>
<dbReference type="GO" id="GO:0003746">
    <property type="term" value="F:translation elongation factor activity"/>
    <property type="evidence" value="ECO:0007669"/>
    <property type="project" value="UniProtKB-KW"/>
</dbReference>
<comment type="caution">
    <text evidence="12">The sequence shown here is derived from an EMBL/GenBank/DDBJ whole genome shotgun (WGS) entry which is preliminary data.</text>
</comment>
<feature type="region of interest" description="Disordered" evidence="11">
    <location>
        <begin position="83"/>
        <end position="141"/>
    </location>
</feature>
<evidence type="ECO:0000256" key="2">
    <source>
        <dbReference type="ARBA" id="ARBA00004123"/>
    </source>
</evidence>
<dbReference type="GO" id="GO:0008023">
    <property type="term" value="C:transcription elongation factor complex"/>
    <property type="evidence" value="ECO:0007669"/>
    <property type="project" value="TreeGrafter"/>
</dbReference>
<dbReference type="Proteomes" id="UP001209540">
    <property type="component" value="Unassembled WGS sequence"/>
</dbReference>
<dbReference type="GO" id="GO:0006368">
    <property type="term" value="P:transcription elongation by RNA polymerase II"/>
    <property type="evidence" value="ECO:0007669"/>
    <property type="project" value="TreeGrafter"/>
</dbReference>
<keyword evidence="12" id="KW-0648">Protein biosynthesis</keyword>
<keyword evidence="12" id="KW-0251">Elongation factor</keyword>
<keyword evidence="7 10" id="KW-0805">Transcription regulation</keyword>
<dbReference type="AlphaFoldDB" id="A0AAD5PII9"/>
<dbReference type="Pfam" id="PF05129">
    <property type="entry name" value="Zn_ribbon_Elf1"/>
    <property type="match status" value="1"/>
</dbReference>
<feature type="compositionally biased region" description="Acidic residues" evidence="11">
    <location>
        <begin position="129"/>
        <end position="141"/>
    </location>
</feature>
<keyword evidence="9 10" id="KW-0539">Nucleus</keyword>
<evidence type="ECO:0000256" key="3">
    <source>
        <dbReference type="ARBA" id="ARBA00009730"/>
    </source>
</evidence>
<protein>
    <recommendedName>
        <fullName evidence="10">Transcription elongation factor 1 homolog</fullName>
    </recommendedName>
</protein>
<proteinExistence type="inferred from homology"/>
<name>A0AAD5PII9_9FUNG</name>
<accession>A0AAD5PII9</accession>
<reference evidence="12" key="2">
    <citation type="submission" date="2023-02" db="EMBL/GenBank/DDBJ databases">
        <authorList>
            <consortium name="DOE Joint Genome Institute"/>
            <person name="Mondo S.J."/>
            <person name="Chang Y."/>
            <person name="Wang Y."/>
            <person name="Ahrendt S."/>
            <person name="Andreopoulos W."/>
            <person name="Barry K."/>
            <person name="Beard J."/>
            <person name="Benny G.L."/>
            <person name="Blankenship S."/>
            <person name="Bonito G."/>
            <person name="Cuomo C."/>
            <person name="Desiro A."/>
            <person name="Gervers K.A."/>
            <person name="Hundley H."/>
            <person name="Kuo A."/>
            <person name="LaButti K."/>
            <person name="Lang B.F."/>
            <person name="Lipzen A."/>
            <person name="O'Donnell K."/>
            <person name="Pangilinan J."/>
            <person name="Reynolds N."/>
            <person name="Sandor L."/>
            <person name="Smith M.W."/>
            <person name="Tsang A."/>
            <person name="Grigoriev I.V."/>
            <person name="Stajich J.E."/>
            <person name="Spatafora J.W."/>
        </authorList>
    </citation>
    <scope>NUCLEOTIDE SEQUENCE</scope>
    <source>
        <strain evidence="12">RSA 2281</strain>
    </source>
</reference>